<dbReference type="EMBL" id="GL385403">
    <property type="protein sequence ID" value="EJT69807.1"/>
    <property type="molecule type" value="Genomic_DNA"/>
</dbReference>
<dbReference type="STRING" id="644352.J3PGR1"/>
<feature type="region of interest" description="Disordered" evidence="1">
    <location>
        <begin position="147"/>
        <end position="172"/>
    </location>
</feature>
<reference evidence="4" key="1">
    <citation type="submission" date="2010-07" db="EMBL/GenBank/DDBJ databases">
        <title>The genome sequence of Gaeumannomyces graminis var. tritici strain R3-111a-1.</title>
        <authorList>
            <consortium name="The Broad Institute Genome Sequencing Platform"/>
            <person name="Ma L.-J."/>
            <person name="Dead R."/>
            <person name="Young S."/>
            <person name="Zeng Q."/>
            <person name="Koehrsen M."/>
            <person name="Alvarado L."/>
            <person name="Berlin A."/>
            <person name="Chapman S.B."/>
            <person name="Chen Z."/>
            <person name="Freedman E."/>
            <person name="Gellesch M."/>
            <person name="Goldberg J."/>
            <person name="Griggs A."/>
            <person name="Gujja S."/>
            <person name="Heilman E.R."/>
            <person name="Heiman D."/>
            <person name="Hepburn T."/>
            <person name="Howarth C."/>
            <person name="Jen D."/>
            <person name="Larson L."/>
            <person name="Mehta T."/>
            <person name="Neiman D."/>
            <person name="Pearson M."/>
            <person name="Roberts A."/>
            <person name="Saif S."/>
            <person name="Shea T."/>
            <person name="Shenoy N."/>
            <person name="Sisk P."/>
            <person name="Stolte C."/>
            <person name="Sykes S."/>
            <person name="Walk T."/>
            <person name="White J."/>
            <person name="Yandava C."/>
            <person name="Haas B."/>
            <person name="Nusbaum C."/>
            <person name="Birren B."/>
        </authorList>
    </citation>
    <scope>NUCLEOTIDE SEQUENCE [LARGE SCALE GENOMIC DNA]</scope>
    <source>
        <strain evidence="4">R3-111a-1</strain>
    </source>
</reference>
<dbReference type="VEuPathDB" id="FungiDB:GGTG_12690"/>
<dbReference type="PANTHER" id="PTHR15615">
    <property type="match status" value="1"/>
</dbReference>
<feature type="region of interest" description="Disordered" evidence="1">
    <location>
        <begin position="1"/>
        <end position="72"/>
    </location>
</feature>
<evidence type="ECO:0000313" key="3">
    <source>
        <dbReference type="EnsemblFungi" id="EJT69807"/>
    </source>
</evidence>
<dbReference type="Gene3D" id="1.10.472.10">
    <property type="entry name" value="Cyclin-like"/>
    <property type="match status" value="1"/>
</dbReference>
<dbReference type="GO" id="GO:0016538">
    <property type="term" value="F:cyclin-dependent protein serine/threonine kinase regulator activity"/>
    <property type="evidence" value="ECO:0007669"/>
    <property type="project" value="TreeGrafter"/>
</dbReference>
<accession>J3PGR1</accession>
<reference evidence="2" key="3">
    <citation type="submission" date="2010-09" db="EMBL/GenBank/DDBJ databases">
        <title>Annotation of Gaeumannomyces graminis var. tritici R3-111a-1.</title>
        <authorList>
            <consortium name="The Broad Institute Genome Sequencing Platform"/>
            <person name="Ma L.-J."/>
            <person name="Dead R."/>
            <person name="Young S.K."/>
            <person name="Zeng Q."/>
            <person name="Gargeya S."/>
            <person name="Fitzgerald M."/>
            <person name="Haas B."/>
            <person name="Abouelleil A."/>
            <person name="Alvarado L."/>
            <person name="Arachchi H.M."/>
            <person name="Berlin A."/>
            <person name="Brown A."/>
            <person name="Chapman S.B."/>
            <person name="Chen Z."/>
            <person name="Dunbar C."/>
            <person name="Freedman E."/>
            <person name="Gearin G."/>
            <person name="Gellesch M."/>
            <person name="Goldberg J."/>
            <person name="Griggs A."/>
            <person name="Gujja S."/>
            <person name="Heiman D."/>
            <person name="Howarth C."/>
            <person name="Larson L."/>
            <person name="Lui A."/>
            <person name="MacDonald P.J.P."/>
            <person name="Mehta T."/>
            <person name="Montmayeur A."/>
            <person name="Murphy C."/>
            <person name="Neiman D."/>
            <person name="Pearson M."/>
            <person name="Priest M."/>
            <person name="Roberts A."/>
            <person name="Saif S."/>
            <person name="Shea T."/>
            <person name="Shenoy N."/>
            <person name="Sisk P."/>
            <person name="Stolte C."/>
            <person name="Sykes S."/>
            <person name="Yandava C."/>
            <person name="Wortman J."/>
            <person name="Nusbaum C."/>
            <person name="Birren B."/>
        </authorList>
    </citation>
    <scope>NUCLEOTIDE SEQUENCE</scope>
    <source>
        <strain evidence="2">R3-111a-1</strain>
    </source>
</reference>
<dbReference type="GeneID" id="20353148"/>
<dbReference type="AlphaFoldDB" id="J3PGR1"/>
<dbReference type="CDD" id="cd20558">
    <property type="entry name" value="CYCLIN_ScPCL7-like"/>
    <property type="match status" value="1"/>
</dbReference>
<reference evidence="3" key="4">
    <citation type="journal article" date="2015" name="G3 (Bethesda)">
        <title>Genome sequences of three phytopathogenic species of the Magnaporthaceae family of fungi.</title>
        <authorList>
            <person name="Okagaki L.H."/>
            <person name="Nunes C.C."/>
            <person name="Sailsbery J."/>
            <person name="Clay B."/>
            <person name="Brown D."/>
            <person name="John T."/>
            <person name="Oh Y."/>
            <person name="Young N."/>
            <person name="Fitzgerald M."/>
            <person name="Haas B.J."/>
            <person name="Zeng Q."/>
            <person name="Young S."/>
            <person name="Adiconis X."/>
            <person name="Fan L."/>
            <person name="Levin J.Z."/>
            <person name="Mitchell T.K."/>
            <person name="Okubara P.A."/>
            <person name="Farman M.L."/>
            <person name="Kohn L.M."/>
            <person name="Birren B."/>
            <person name="Ma L.-J."/>
            <person name="Dean R.A."/>
        </authorList>
    </citation>
    <scope>NUCLEOTIDE SEQUENCE</scope>
    <source>
        <strain evidence="3">R3-111a-1</strain>
    </source>
</reference>
<name>J3PGR1_GAET3</name>
<dbReference type="eggNOG" id="KOG1674">
    <property type="taxonomic scope" value="Eukaryota"/>
</dbReference>
<feature type="compositionally biased region" description="Basic and acidic residues" evidence="1">
    <location>
        <begin position="371"/>
        <end position="384"/>
    </location>
</feature>
<dbReference type="OrthoDB" id="5304883at2759"/>
<dbReference type="GO" id="GO:0019901">
    <property type="term" value="F:protein kinase binding"/>
    <property type="evidence" value="ECO:0007669"/>
    <property type="project" value="InterPro"/>
</dbReference>
<sequence length="384" mass="41195">MSPAPGSDEGMATLAPPLPHETNPHSPAPSEPPPAPNPASDPRLAKDHEPSAVTSPTTAGKYGDGTGSSLRDLPADIFQIPARATLQLLADSVEALVHLTGDIPPSPAPERPEMPHMRGMDAEKKDIVRSHSERTLVRMRLEAEAAAARTAESQQSSAAHVSAANAGGSSSQEAIEVDGVRLRNAPQPIPPPSSPEPYVVVGANQQPVNVQHSAITRKFYSRNPPPISIGDYLRRLHRFCPASPAVYLAASVYITRLAVDDRAIAVTRRNAHRLLLASVRVATKALEDRSWPHRRFAQVGGISVAELTRLEISFCFLAGFELLVSPEAMRRHWVVMRDSPMGGASLGEFGEGGSGRGRADGALEMSLPSRQKREPDSSDDQQHQ</sequence>
<feature type="region of interest" description="Disordered" evidence="1">
    <location>
        <begin position="345"/>
        <end position="384"/>
    </location>
</feature>
<dbReference type="RefSeq" id="XP_009228855.1">
    <property type="nucleotide sequence ID" value="XM_009230591.1"/>
</dbReference>
<keyword evidence="4" id="KW-1185">Reference proteome</keyword>
<dbReference type="GO" id="GO:0000307">
    <property type="term" value="C:cyclin-dependent protein kinase holoenzyme complex"/>
    <property type="evidence" value="ECO:0007669"/>
    <property type="project" value="TreeGrafter"/>
</dbReference>
<dbReference type="Proteomes" id="UP000006039">
    <property type="component" value="Unassembled WGS sequence"/>
</dbReference>
<evidence type="ECO:0000313" key="2">
    <source>
        <dbReference type="EMBL" id="EJT69807.1"/>
    </source>
</evidence>
<dbReference type="PANTHER" id="PTHR15615:SF32">
    <property type="entry name" value="PROTEIN KINASE COMPLEX COMPONENT, PUTATIVE (AFU_ORTHOLOGUE AFUA_2G07660)-RELATED"/>
    <property type="match status" value="1"/>
</dbReference>
<organism evidence="2">
    <name type="scientific">Gaeumannomyces tritici (strain R3-111a-1)</name>
    <name type="common">Wheat and barley take-all root rot fungus</name>
    <name type="synonym">Gaeumannomyces graminis var. tritici</name>
    <dbReference type="NCBI Taxonomy" id="644352"/>
    <lineage>
        <taxon>Eukaryota</taxon>
        <taxon>Fungi</taxon>
        <taxon>Dikarya</taxon>
        <taxon>Ascomycota</taxon>
        <taxon>Pezizomycotina</taxon>
        <taxon>Sordariomycetes</taxon>
        <taxon>Sordariomycetidae</taxon>
        <taxon>Magnaporthales</taxon>
        <taxon>Magnaporthaceae</taxon>
        <taxon>Gaeumannomyces</taxon>
    </lineage>
</organism>
<evidence type="ECO:0000313" key="4">
    <source>
        <dbReference type="Proteomes" id="UP000006039"/>
    </source>
</evidence>
<feature type="compositionally biased region" description="Pro residues" evidence="1">
    <location>
        <begin position="26"/>
        <end position="39"/>
    </location>
</feature>
<dbReference type="HOGENOM" id="CLU_052076_0_0_1"/>
<evidence type="ECO:0000256" key="1">
    <source>
        <dbReference type="SAM" id="MobiDB-lite"/>
    </source>
</evidence>
<dbReference type="GO" id="GO:0005634">
    <property type="term" value="C:nucleus"/>
    <property type="evidence" value="ECO:0007669"/>
    <property type="project" value="TreeGrafter"/>
</dbReference>
<gene>
    <name evidence="3" type="primary">20353148</name>
    <name evidence="2" type="ORF">GGTG_12690</name>
</gene>
<reference evidence="2" key="2">
    <citation type="submission" date="2010-07" db="EMBL/GenBank/DDBJ databases">
        <authorList>
            <consortium name="The Broad Institute Genome Sequencing Platform"/>
            <consortium name="Broad Institute Genome Sequencing Center for Infectious Disease"/>
            <person name="Ma L.-J."/>
            <person name="Dead R."/>
            <person name="Young S."/>
            <person name="Zeng Q."/>
            <person name="Koehrsen M."/>
            <person name="Alvarado L."/>
            <person name="Berlin A."/>
            <person name="Chapman S.B."/>
            <person name="Chen Z."/>
            <person name="Freedman E."/>
            <person name="Gellesch M."/>
            <person name="Goldberg J."/>
            <person name="Griggs A."/>
            <person name="Gujja S."/>
            <person name="Heilman E.R."/>
            <person name="Heiman D."/>
            <person name="Hepburn T."/>
            <person name="Howarth C."/>
            <person name="Jen D."/>
            <person name="Larson L."/>
            <person name="Mehta T."/>
            <person name="Neiman D."/>
            <person name="Pearson M."/>
            <person name="Roberts A."/>
            <person name="Saif S."/>
            <person name="Shea T."/>
            <person name="Shenoy N."/>
            <person name="Sisk P."/>
            <person name="Stolte C."/>
            <person name="Sykes S."/>
            <person name="Walk T."/>
            <person name="White J."/>
            <person name="Yandava C."/>
            <person name="Haas B."/>
            <person name="Nusbaum C."/>
            <person name="Birren B."/>
        </authorList>
    </citation>
    <scope>NUCLEOTIDE SEQUENCE</scope>
    <source>
        <strain evidence="2">R3-111a-1</strain>
    </source>
</reference>
<dbReference type="Pfam" id="PF08613">
    <property type="entry name" value="Cyclin"/>
    <property type="match status" value="1"/>
</dbReference>
<dbReference type="InterPro" id="IPR013922">
    <property type="entry name" value="Cyclin_PHO80-like"/>
</dbReference>
<dbReference type="EnsemblFungi" id="EJT69807">
    <property type="protein sequence ID" value="EJT69807"/>
    <property type="gene ID" value="GGTG_12690"/>
</dbReference>
<protein>
    <submittedName>
        <fullName evidence="2 3">Uncharacterized protein</fullName>
    </submittedName>
</protein>
<proteinExistence type="predicted"/>
<reference evidence="3" key="5">
    <citation type="submission" date="2018-04" db="UniProtKB">
        <authorList>
            <consortium name="EnsemblFungi"/>
        </authorList>
    </citation>
    <scope>IDENTIFICATION</scope>
    <source>
        <strain evidence="3">R3-111a-1</strain>
    </source>
</reference>